<evidence type="ECO:0000313" key="2">
    <source>
        <dbReference type="Proteomes" id="UP000276443"/>
    </source>
</evidence>
<comment type="caution">
    <text evidence="1">The sequence shown here is derived from an EMBL/GenBank/DDBJ whole genome shotgun (WGS) entry which is preliminary data.</text>
</comment>
<evidence type="ECO:0000313" key="1">
    <source>
        <dbReference type="EMBL" id="RPF54420.1"/>
    </source>
</evidence>
<organism evidence="1 2">
    <name type="scientific">Aquisalibacillus elongatus</name>
    <dbReference type="NCBI Taxonomy" id="485577"/>
    <lineage>
        <taxon>Bacteria</taxon>
        <taxon>Bacillati</taxon>
        <taxon>Bacillota</taxon>
        <taxon>Bacilli</taxon>
        <taxon>Bacillales</taxon>
        <taxon>Bacillaceae</taxon>
        <taxon>Aquisalibacillus</taxon>
    </lineage>
</organism>
<dbReference type="EMBL" id="RKRF01000008">
    <property type="protein sequence ID" value="RPF54420.1"/>
    <property type="molecule type" value="Genomic_DNA"/>
</dbReference>
<name>A0A3N5BGL6_9BACI</name>
<protein>
    <submittedName>
        <fullName evidence="1">Uncharacterized protein</fullName>
    </submittedName>
</protein>
<dbReference type="AlphaFoldDB" id="A0A3N5BGL6"/>
<keyword evidence="2" id="KW-1185">Reference proteome</keyword>
<sequence>MAVNFPTPGFLLPVFNVCEHSYSELTNNSAAYIISALPTRYVQYII</sequence>
<dbReference type="Proteomes" id="UP000276443">
    <property type="component" value="Unassembled WGS sequence"/>
</dbReference>
<reference evidence="1 2" key="1">
    <citation type="submission" date="2018-11" db="EMBL/GenBank/DDBJ databases">
        <title>Genomic Encyclopedia of Type Strains, Phase IV (KMG-IV): sequencing the most valuable type-strain genomes for metagenomic binning, comparative biology and taxonomic classification.</title>
        <authorList>
            <person name="Goeker M."/>
        </authorList>
    </citation>
    <scope>NUCLEOTIDE SEQUENCE [LARGE SCALE GENOMIC DNA]</scope>
    <source>
        <strain evidence="1 2">DSM 18090</strain>
    </source>
</reference>
<proteinExistence type="predicted"/>
<accession>A0A3N5BGL6</accession>
<gene>
    <name evidence="1" type="ORF">EDC24_1619</name>
</gene>